<name>A0A1B3IIE6_9LUTE</name>
<reference evidence="4" key="2">
    <citation type="submission" date="2017-01" db="EMBL/GenBank/DDBJ databases">
        <authorList>
            <person name="Mah S.A."/>
            <person name="Swanson W.J."/>
            <person name="Moy G.W."/>
            <person name="Vacquier V.D."/>
        </authorList>
    </citation>
    <scope>NUCLEOTIDE SEQUENCE</scope>
</reference>
<dbReference type="OrthoDB" id="3322at10239"/>
<dbReference type="GO" id="GO:0044423">
    <property type="term" value="C:virion component"/>
    <property type="evidence" value="ECO:0007669"/>
    <property type="project" value="UniProtKB-KW"/>
</dbReference>
<dbReference type="FunFam" id="2.60.120.20:FF:000021">
    <property type="match status" value="1"/>
</dbReference>
<reference evidence="4" key="1">
    <citation type="journal article" date="2016" name="J. Gen. Virol.">
        <title>Expanding the host range of small insect RNA viruses: Providence virus (Carmotetraviridae) infects and replicates in a human tissue culture cell line.</title>
        <authorList>
            <person name="Jiwaji M."/>
            <person name="Short J.R."/>
            <person name="Dorrington R.A."/>
        </authorList>
    </citation>
    <scope>NUCLEOTIDE SEQUENCE</scope>
</reference>
<dbReference type="Gene3D" id="1.20.1690.20">
    <property type="match status" value="1"/>
</dbReference>
<feature type="region of interest" description="Disordered" evidence="3">
    <location>
        <begin position="117"/>
        <end position="163"/>
    </location>
</feature>
<evidence type="ECO:0000256" key="1">
    <source>
        <dbReference type="ARBA" id="ARBA00004328"/>
    </source>
</evidence>
<proteinExistence type="predicted"/>
<dbReference type="InterPro" id="IPR029053">
    <property type="entry name" value="Viral_coat"/>
</dbReference>
<dbReference type="Gene3D" id="6.10.140.650">
    <property type="match status" value="1"/>
</dbReference>
<protein>
    <submittedName>
        <fullName evidence="4">CP</fullName>
    </submittedName>
</protein>
<dbReference type="GeneID" id="9121829"/>
<dbReference type="Pfam" id="PF03566">
    <property type="entry name" value="Peptidase_A21"/>
    <property type="match status" value="1"/>
</dbReference>
<feature type="region of interest" description="Disordered" evidence="3">
    <location>
        <begin position="1"/>
        <end position="76"/>
    </location>
</feature>
<dbReference type="EMBL" id="KX280626">
    <property type="protein sequence ID" value="AOF39955.1"/>
    <property type="molecule type" value="Genomic_RNA"/>
</dbReference>
<keyword evidence="2" id="KW-0946">Virion</keyword>
<dbReference type="InterPro" id="IPR005313">
    <property type="entry name" value="Peptidase_N2"/>
</dbReference>
<feature type="compositionally biased region" description="Basic and acidic residues" evidence="3">
    <location>
        <begin position="13"/>
        <end position="37"/>
    </location>
</feature>
<evidence type="ECO:0000256" key="2">
    <source>
        <dbReference type="ARBA" id="ARBA00022844"/>
    </source>
</evidence>
<dbReference type="SMR" id="A0A1B3IIE6"/>
<dbReference type="Gene3D" id="2.60.120.20">
    <property type="match status" value="2"/>
</dbReference>
<feature type="compositionally biased region" description="Polar residues" evidence="3">
    <location>
        <begin position="137"/>
        <end position="146"/>
    </location>
</feature>
<dbReference type="PIRSF" id="PIRSF007212">
    <property type="entry name" value="Peptidase_A21"/>
    <property type="match status" value="1"/>
</dbReference>
<dbReference type="KEGG" id="vg:9121829"/>
<evidence type="ECO:0000313" key="4">
    <source>
        <dbReference type="EMBL" id="AOF39955.1"/>
    </source>
</evidence>
<evidence type="ECO:0000256" key="3">
    <source>
        <dbReference type="SAM" id="MobiDB-lite"/>
    </source>
</evidence>
<feature type="compositionally biased region" description="Basic residues" evidence="3">
    <location>
        <begin position="64"/>
        <end position="73"/>
    </location>
</feature>
<dbReference type="SUPFAM" id="SSF88633">
    <property type="entry name" value="Positive stranded ssRNA viruses"/>
    <property type="match status" value="1"/>
</dbReference>
<dbReference type="RefSeq" id="YP_003620399.1">
    <property type="nucleotide sequence ID" value="NC_014126.1"/>
</dbReference>
<feature type="compositionally biased region" description="Basic residues" evidence="3">
    <location>
        <begin position="147"/>
        <end position="158"/>
    </location>
</feature>
<comment type="subcellular location">
    <subcellularLocation>
        <location evidence="1">Virion</location>
    </subcellularLocation>
</comment>
<organism evidence="4">
    <name type="scientific">Providence virus</name>
    <dbReference type="NCBI Taxonomy" id="213633"/>
    <lineage>
        <taxon>Viruses</taxon>
        <taxon>Riboviria</taxon>
        <taxon>Orthornavirae</taxon>
        <taxon>Kitrinoviricota</taxon>
        <taxon>Tolucaviricetes</taxon>
        <taxon>Tolivirales</taxon>
        <taxon>Carmotetraviridae</taxon>
        <taxon>Alphacarmotetravirus</taxon>
        <taxon>Alphacarmotetravirus providencense</taxon>
    </lineage>
</organism>
<accession>A0A1B3IIE6</accession>
<sequence>MQNLPVPNGESPPKTDEVRDSRRNSDDEEPEYPRGDPIEDLTDDGDIEKNPGPASANQAGKRLEPRKRTRSIRSRQDLDTMHRVVVSVDVDSLTTLMGNIMTLAGSGGRGSLLTAGDVEKNPGPQMTRENKAPNMSVRAQNVTVSNSRRRRRKNRKPRKQVEQATILKPQLLPGESVAPSGGRGTMDPPVHEICAQSIDPSEGAVGWFYKYMDPAGAVESGKALGEFSKVPDGLLRYSVDAEQRPIVTIECPTVSESDLPLDGKLWRVSFISFPAFRLNFIALANINNEALTLETRNTFIQTLNNITNWRDLGTGQWAQFAPGWYYSIYVLPNTYAMAEIGDRTDSVTQFRKVYKGITFEFNAPTLIDQGWWVGAHIPVKPQSETIPAAERFSAGSMTVSASNAIFQPSNTVARIVWSITPLPVATVALTTGTGGTNNTSGKFFSVEIDGNVNSVWTFTAPASILAEGEPFAEEGDTTSFSMTTITADTVVYSVSSSLTGSSVIVRGVTKGSGVSITPVTVGIDTEAVNRLSIEMPALTTEEVTTNVPKYEQFLCKESGGAYIVHYKMNNPVFEMTGEENFGGFQFHYPGYDPENNALGLRGIVDTFENNFSSAVVHFWGISQSATIVCKTYDGWEGTTNAGSTVGQFAHTGAEEEDEVVQLANRLQMELTGVYQADDNFAGTVSALASIGLGLLGKSSATPSVIKGIAQQAVGAVQANPGILEGAVKAIGSVGARLVGSIKARRARRRARRAK</sequence>